<dbReference type="InterPro" id="IPR012000">
    <property type="entry name" value="Thiamin_PyroP_enz_cen_dom"/>
</dbReference>
<dbReference type="Gene3D" id="3.40.50.970">
    <property type="match status" value="2"/>
</dbReference>
<comment type="cofactor">
    <cofactor evidence="1">
        <name>Mg(2+)</name>
        <dbReference type="ChEBI" id="CHEBI:18420"/>
    </cofactor>
</comment>
<dbReference type="Pfam" id="PF00205">
    <property type="entry name" value="TPP_enzyme_M"/>
    <property type="match status" value="1"/>
</dbReference>
<dbReference type="PANTHER" id="PTHR18968:SF166">
    <property type="entry name" value="2-HYDROXYACYL-COA LYASE 2"/>
    <property type="match status" value="1"/>
</dbReference>
<protein>
    <submittedName>
        <fullName evidence="11">Acetolactate synthase-1/2/3 large subunit/sulfoacetaldehyde acetyltransferase</fullName>
    </submittedName>
</protein>
<comment type="cofactor">
    <cofactor evidence="2">
        <name>thiamine diphosphate</name>
        <dbReference type="ChEBI" id="CHEBI:58937"/>
    </cofactor>
</comment>
<dbReference type="InterPro" id="IPR012001">
    <property type="entry name" value="Thiamin_PyroP_enz_TPP-bd_dom"/>
</dbReference>
<evidence type="ECO:0000259" key="9">
    <source>
        <dbReference type="Pfam" id="PF02775"/>
    </source>
</evidence>
<dbReference type="GO" id="GO:0009099">
    <property type="term" value="P:L-valine biosynthetic process"/>
    <property type="evidence" value="ECO:0007669"/>
    <property type="project" value="TreeGrafter"/>
</dbReference>
<dbReference type="GO" id="GO:0005948">
    <property type="term" value="C:acetolactate synthase complex"/>
    <property type="evidence" value="ECO:0007669"/>
    <property type="project" value="TreeGrafter"/>
</dbReference>
<evidence type="ECO:0000259" key="8">
    <source>
        <dbReference type="Pfam" id="PF00205"/>
    </source>
</evidence>
<proteinExistence type="inferred from homology"/>
<evidence type="ECO:0000313" key="11">
    <source>
        <dbReference type="EMBL" id="PSL18292.1"/>
    </source>
</evidence>
<dbReference type="PROSITE" id="PS00187">
    <property type="entry name" value="TPP_ENZYMES"/>
    <property type="match status" value="1"/>
</dbReference>
<feature type="domain" description="Thiamine pyrophosphate enzyme N-terminal TPP-binding" evidence="10">
    <location>
        <begin position="7"/>
        <end position="124"/>
    </location>
</feature>
<dbReference type="SUPFAM" id="SSF52467">
    <property type="entry name" value="DHS-like NAD/FAD-binding domain"/>
    <property type="match status" value="1"/>
</dbReference>
<reference evidence="11 12" key="1">
    <citation type="submission" date="2018-03" db="EMBL/GenBank/DDBJ databases">
        <title>Genomic Encyclopedia of Archaeal and Bacterial Type Strains, Phase II (KMG-II): from individual species to whole genera.</title>
        <authorList>
            <person name="Goeker M."/>
        </authorList>
    </citation>
    <scope>NUCLEOTIDE SEQUENCE [LARGE SCALE GENOMIC DNA]</scope>
    <source>
        <strain evidence="11 12">DSM 100673</strain>
    </source>
</reference>
<evidence type="ECO:0000256" key="6">
    <source>
        <dbReference type="ARBA" id="ARBA00023052"/>
    </source>
</evidence>
<dbReference type="Gene3D" id="3.40.50.1220">
    <property type="entry name" value="TPP-binding domain"/>
    <property type="match status" value="1"/>
</dbReference>
<dbReference type="InterPro" id="IPR000399">
    <property type="entry name" value="TPP-bd_CS"/>
</dbReference>
<evidence type="ECO:0000256" key="7">
    <source>
        <dbReference type="RuleBase" id="RU362132"/>
    </source>
</evidence>
<gene>
    <name evidence="11" type="ORF">CLV88_11137</name>
</gene>
<organism evidence="11 12">
    <name type="scientific">Shimia abyssi</name>
    <dbReference type="NCBI Taxonomy" id="1662395"/>
    <lineage>
        <taxon>Bacteria</taxon>
        <taxon>Pseudomonadati</taxon>
        <taxon>Pseudomonadota</taxon>
        <taxon>Alphaproteobacteria</taxon>
        <taxon>Rhodobacterales</taxon>
        <taxon>Roseobacteraceae</taxon>
    </lineage>
</organism>
<feature type="domain" description="Thiamine pyrophosphate enzyme TPP-binding" evidence="9">
    <location>
        <begin position="390"/>
        <end position="537"/>
    </location>
</feature>
<sequence>MMSNQINGGEAVYRVLKANGIDTVFGLLGGSMLELYDAMYEGGEISYVGARDERAAGHMADAWARMTGKPGVVLGAQAGPGVVNIVTAVAEAQLAYSPMVVIAGAITRADQCKDTFQEVDQVALFAPISKRSVMVTDPSRLAPMLEDAIRLASSGRRGPVVLHVPRDLFAAMLPDVEPKAVAIARPGPAAPEDVDAIASLISNASRPVIFAGGGFKWGKGREALTELAETLEVPVVASTGHADVMRHGHPWFAGQAGPRGNRVASRLTKEADVLVVLGARLGFNSTFHSNDYVGADTRIAHVDIDGSAVGRYFPAEIAVQADARQTAEALAPKANKPNADVWREAFKADMASLAKERAEEAEIATWPMHPRRALAEIRDALPADAITTLDTGNTCLQAADRLAHYEPLSLITPLDFGLVGFGLAAAIGAKSASPERPVVAIMGDGAVGYTMVEIQTAISHNLPIVIIVLDNEAWGAEKAYQQEFFGGRLLGAEIQSPRYDKFAELCGGKGIWVDAVGKMGPALKDAIASNQTTVIQCKIDPGALMTLRKDLFTKQDDND</sequence>
<evidence type="ECO:0000256" key="3">
    <source>
        <dbReference type="ARBA" id="ARBA00007812"/>
    </source>
</evidence>
<evidence type="ECO:0000259" key="10">
    <source>
        <dbReference type="Pfam" id="PF02776"/>
    </source>
</evidence>
<comment type="caution">
    <text evidence="11">The sequence shown here is derived from an EMBL/GenBank/DDBJ whole genome shotgun (WGS) entry which is preliminary data.</text>
</comment>
<accession>A0A2P8F9F1</accession>
<evidence type="ECO:0000256" key="4">
    <source>
        <dbReference type="ARBA" id="ARBA00022679"/>
    </source>
</evidence>
<dbReference type="GO" id="GO:0003984">
    <property type="term" value="F:acetolactate synthase activity"/>
    <property type="evidence" value="ECO:0007669"/>
    <property type="project" value="TreeGrafter"/>
</dbReference>
<dbReference type="EMBL" id="PYGJ01000011">
    <property type="protein sequence ID" value="PSL18292.1"/>
    <property type="molecule type" value="Genomic_DNA"/>
</dbReference>
<dbReference type="GO" id="GO:0030976">
    <property type="term" value="F:thiamine pyrophosphate binding"/>
    <property type="evidence" value="ECO:0007669"/>
    <property type="project" value="InterPro"/>
</dbReference>
<feature type="domain" description="Thiamine pyrophosphate enzyme central" evidence="8">
    <location>
        <begin position="194"/>
        <end position="330"/>
    </location>
</feature>
<dbReference type="InterPro" id="IPR029061">
    <property type="entry name" value="THDP-binding"/>
</dbReference>
<keyword evidence="4 11" id="KW-0808">Transferase</keyword>
<dbReference type="InterPro" id="IPR045229">
    <property type="entry name" value="TPP_enz"/>
</dbReference>
<dbReference type="Pfam" id="PF02776">
    <property type="entry name" value="TPP_enzyme_N"/>
    <property type="match status" value="1"/>
</dbReference>
<dbReference type="GO" id="GO:0000287">
    <property type="term" value="F:magnesium ion binding"/>
    <property type="evidence" value="ECO:0007669"/>
    <property type="project" value="InterPro"/>
</dbReference>
<evidence type="ECO:0000256" key="2">
    <source>
        <dbReference type="ARBA" id="ARBA00001964"/>
    </source>
</evidence>
<dbReference type="GO" id="GO:0009097">
    <property type="term" value="P:isoleucine biosynthetic process"/>
    <property type="evidence" value="ECO:0007669"/>
    <property type="project" value="TreeGrafter"/>
</dbReference>
<dbReference type="InterPro" id="IPR029035">
    <property type="entry name" value="DHS-like_NAD/FAD-binding_dom"/>
</dbReference>
<keyword evidence="12" id="KW-1185">Reference proteome</keyword>
<evidence type="ECO:0000256" key="5">
    <source>
        <dbReference type="ARBA" id="ARBA00022723"/>
    </source>
</evidence>
<dbReference type="InterPro" id="IPR011766">
    <property type="entry name" value="TPP_enzyme_TPP-bd"/>
</dbReference>
<keyword evidence="6 7" id="KW-0786">Thiamine pyrophosphate</keyword>
<dbReference type="Proteomes" id="UP000240418">
    <property type="component" value="Unassembled WGS sequence"/>
</dbReference>
<dbReference type="SUPFAM" id="SSF52518">
    <property type="entry name" value="Thiamin diphosphate-binding fold (THDP-binding)"/>
    <property type="match status" value="2"/>
</dbReference>
<name>A0A2P8F9F1_9RHOB</name>
<dbReference type="OrthoDB" id="4494979at2"/>
<dbReference type="GO" id="GO:0050660">
    <property type="term" value="F:flavin adenine dinucleotide binding"/>
    <property type="evidence" value="ECO:0007669"/>
    <property type="project" value="TreeGrafter"/>
</dbReference>
<dbReference type="FunFam" id="3.40.50.970:FF:000007">
    <property type="entry name" value="Acetolactate synthase"/>
    <property type="match status" value="1"/>
</dbReference>
<evidence type="ECO:0000256" key="1">
    <source>
        <dbReference type="ARBA" id="ARBA00001946"/>
    </source>
</evidence>
<keyword evidence="5" id="KW-0479">Metal-binding</keyword>
<evidence type="ECO:0000313" key="12">
    <source>
        <dbReference type="Proteomes" id="UP000240418"/>
    </source>
</evidence>
<dbReference type="Pfam" id="PF02775">
    <property type="entry name" value="TPP_enzyme_C"/>
    <property type="match status" value="1"/>
</dbReference>
<dbReference type="AlphaFoldDB" id="A0A2P8F9F1"/>
<comment type="similarity">
    <text evidence="3 7">Belongs to the TPP enzyme family.</text>
</comment>
<dbReference type="CDD" id="cd07035">
    <property type="entry name" value="TPP_PYR_POX_like"/>
    <property type="match status" value="1"/>
</dbReference>
<dbReference type="PANTHER" id="PTHR18968">
    <property type="entry name" value="THIAMINE PYROPHOSPHATE ENZYMES"/>
    <property type="match status" value="1"/>
</dbReference>